<evidence type="ECO:0000313" key="2">
    <source>
        <dbReference type="EMBL" id="SSX07824.1"/>
    </source>
</evidence>
<dbReference type="EMBL" id="UFQS01000930">
    <property type="protein sequence ID" value="SSX07824.1"/>
    <property type="molecule type" value="Genomic_DNA"/>
</dbReference>
<reference evidence="2" key="1">
    <citation type="submission" date="2018-04" db="EMBL/GenBank/DDBJ databases">
        <authorList>
            <person name="Go L.Y."/>
            <person name="Mitchell J.A."/>
        </authorList>
    </citation>
    <scope>NUCLEOTIDE SEQUENCE</scope>
    <source>
        <tissue evidence="2">Whole organism</tissue>
    </source>
</reference>
<keyword evidence="1" id="KW-1133">Transmembrane helix</keyword>
<sequence length="95" mass="10650">MHGYPVMQVVQYSVPPPCNYLEPYRPPSTVPHTSGVRKYVIWCLICGGTSLVLGLLFLAVYFLIRSYTSTVSYFETVPSFVPATLNLLLPSSYIK</sequence>
<feature type="transmembrane region" description="Helical" evidence="1">
    <location>
        <begin position="39"/>
        <end position="64"/>
    </location>
</feature>
<evidence type="ECO:0000313" key="3">
    <source>
        <dbReference type="EMBL" id="SSX28058.1"/>
    </source>
</evidence>
<gene>
    <name evidence="2" type="primary">CSON015124</name>
</gene>
<evidence type="ECO:0000256" key="1">
    <source>
        <dbReference type="SAM" id="Phobius"/>
    </source>
</evidence>
<keyword evidence="1" id="KW-0472">Membrane</keyword>
<name>A0A336L3C5_CULSO</name>
<reference evidence="3" key="2">
    <citation type="submission" date="2018-07" db="EMBL/GenBank/DDBJ databases">
        <authorList>
            <person name="Quirk P.G."/>
            <person name="Krulwich T.A."/>
        </authorList>
    </citation>
    <scope>NUCLEOTIDE SEQUENCE</scope>
</reference>
<organism evidence="2">
    <name type="scientific">Culicoides sonorensis</name>
    <name type="common">Biting midge</name>
    <dbReference type="NCBI Taxonomy" id="179676"/>
    <lineage>
        <taxon>Eukaryota</taxon>
        <taxon>Metazoa</taxon>
        <taxon>Ecdysozoa</taxon>
        <taxon>Arthropoda</taxon>
        <taxon>Hexapoda</taxon>
        <taxon>Insecta</taxon>
        <taxon>Pterygota</taxon>
        <taxon>Neoptera</taxon>
        <taxon>Endopterygota</taxon>
        <taxon>Diptera</taxon>
        <taxon>Nematocera</taxon>
        <taxon>Chironomoidea</taxon>
        <taxon>Ceratopogonidae</taxon>
        <taxon>Ceratopogoninae</taxon>
        <taxon>Culicoides</taxon>
        <taxon>Monoculicoides</taxon>
    </lineage>
</organism>
<proteinExistence type="predicted"/>
<keyword evidence="1" id="KW-0812">Transmembrane</keyword>
<dbReference type="PANTHER" id="PTHR39952:SF1">
    <property type="match status" value="1"/>
</dbReference>
<accession>A0A336L3C5</accession>
<protein>
    <submittedName>
        <fullName evidence="2">CSON015124 protein</fullName>
    </submittedName>
</protein>
<dbReference type="AlphaFoldDB" id="A0A336L3C5"/>
<dbReference type="VEuPathDB" id="VectorBase:CSON015124"/>
<dbReference type="PANTHER" id="PTHR39952">
    <property type="entry name" value="FI02073P"/>
    <property type="match status" value="1"/>
</dbReference>
<dbReference type="EMBL" id="UFQT01000930">
    <property type="protein sequence ID" value="SSX28058.1"/>
    <property type="molecule type" value="Genomic_DNA"/>
</dbReference>